<gene>
    <name evidence="1" type="ORF">GCM10022254_59410</name>
</gene>
<dbReference type="Proteomes" id="UP001501710">
    <property type="component" value="Unassembled WGS sequence"/>
</dbReference>
<keyword evidence="2" id="KW-1185">Reference proteome</keyword>
<name>A0ABP8CI81_9ACTN</name>
<dbReference type="EMBL" id="BAABAS010000020">
    <property type="protein sequence ID" value="GAA4239409.1"/>
    <property type="molecule type" value="Genomic_DNA"/>
</dbReference>
<reference evidence="2" key="1">
    <citation type="journal article" date="2019" name="Int. J. Syst. Evol. Microbiol.">
        <title>The Global Catalogue of Microorganisms (GCM) 10K type strain sequencing project: providing services to taxonomists for standard genome sequencing and annotation.</title>
        <authorList>
            <consortium name="The Broad Institute Genomics Platform"/>
            <consortium name="The Broad Institute Genome Sequencing Center for Infectious Disease"/>
            <person name="Wu L."/>
            <person name="Ma J."/>
        </authorList>
    </citation>
    <scope>NUCLEOTIDE SEQUENCE [LARGE SCALE GENOMIC DNA]</scope>
    <source>
        <strain evidence="2">JCM 17440</strain>
    </source>
</reference>
<evidence type="ECO:0000313" key="1">
    <source>
        <dbReference type="EMBL" id="GAA4239409.1"/>
    </source>
</evidence>
<comment type="caution">
    <text evidence="1">The sequence shown here is derived from an EMBL/GenBank/DDBJ whole genome shotgun (WGS) entry which is preliminary data.</text>
</comment>
<organism evidence="1 2">
    <name type="scientific">Actinomadura meridiana</name>
    <dbReference type="NCBI Taxonomy" id="559626"/>
    <lineage>
        <taxon>Bacteria</taxon>
        <taxon>Bacillati</taxon>
        <taxon>Actinomycetota</taxon>
        <taxon>Actinomycetes</taxon>
        <taxon>Streptosporangiales</taxon>
        <taxon>Thermomonosporaceae</taxon>
        <taxon>Actinomadura</taxon>
    </lineage>
</organism>
<evidence type="ECO:0000313" key="2">
    <source>
        <dbReference type="Proteomes" id="UP001501710"/>
    </source>
</evidence>
<proteinExistence type="predicted"/>
<protein>
    <submittedName>
        <fullName evidence="1">Uncharacterized protein</fullName>
    </submittedName>
</protein>
<sequence>MAQKAVHGAARLVDGAGDAGQVRHIGKGICHGPTLCGGPQAWTCGYAGA</sequence>
<accession>A0ABP8CI81</accession>